<name>A0ABR1IYD6_9AGAR</name>
<dbReference type="InterPro" id="IPR011043">
    <property type="entry name" value="Gal_Oxase/kelch_b-propeller"/>
</dbReference>
<dbReference type="Gene3D" id="2.120.10.80">
    <property type="entry name" value="Kelch-type beta propeller"/>
    <property type="match status" value="1"/>
</dbReference>
<proteinExistence type="predicted"/>
<reference evidence="2 3" key="1">
    <citation type="submission" date="2024-01" db="EMBL/GenBank/DDBJ databases">
        <title>A draft genome for the cacao thread blight pathogen Marasmiellus scandens.</title>
        <authorList>
            <person name="Baruah I.K."/>
            <person name="Leung J."/>
            <person name="Bukari Y."/>
            <person name="Amoako-Attah I."/>
            <person name="Meinhardt L.W."/>
            <person name="Bailey B.A."/>
            <person name="Cohen S.P."/>
        </authorList>
    </citation>
    <scope>NUCLEOTIDE SEQUENCE [LARGE SCALE GENOMIC DNA]</scope>
    <source>
        <strain evidence="2 3">GH-19</strain>
    </source>
</reference>
<evidence type="ECO:0000256" key="1">
    <source>
        <dbReference type="SAM" id="MobiDB-lite"/>
    </source>
</evidence>
<evidence type="ECO:0000313" key="2">
    <source>
        <dbReference type="EMBL" id="KAK7442057.1"/>
    </source>
</evidence>
<accession>A0ABR1IYD6</accession>
<protein>
    <submittedName>
        <fullName evidence="2">Uncharacterized protein</fullName>
    </submittedName>
</protein>
<organism evidence="2 3">
    <name type="scientific">Marasmiellus scandens</name>
    <dbReference type="NCBI Taxonomy" id="2682957"/>
    <lineage>
        <taxon>Eukaryota</taxon>
        <taxon>Fungi</taxon>
        <taxon>Dikarya</taxon>
        <taxon>Basidiomycota</taxon>
        <taxon>Agaricomycotina</taxon>
        <taxon>Agaricomycetes</taxon>
        <taxon>Agaricomycetidae</taxon>
        <taxon>Agaricales</taxon>
        <taxon>Marasmiineae</taxon>
        <taxon>Omphalotaceae</taxon>
        <taxon>Marasmiellus</taxon>
    </lineage>
</organism>
<gene>
    <name evidence="2" type="ORF">VKT23_016332</name>
</gene>
<dbReference type="Proteomes" id="UP001498398">
    <property type="component" value="Unassembled WGS sequence"/>
</dbReference>
<evidence type="ECO:0000313" key="3">
    <source>
        <dbReference type="Proteomes" id="UP001498398"/>
    </source>
</evidence>
<comment type="caution">
    <text evidence="2">The sequence shown here is derived from an EMBL/GenBank/DDBJ whole genome shotgun (WGS) entry which is preliminary data.</text>
</comment>
<feature type="region of interest" description="Disordered" evidence="1">
    <location>
        <begin position="211"/>
        <end position="236"/>
    </location>
</feature>
<dbReference type="SUPFAM" id="SSF50965">
    <property type="entry name" value="Galactose oxidase, central domain"/>
    <property type="match status" value="1"/>
</dbReference>
<keyword evidence="3" id="KW-1185">Reference proteome</keyword>
<dbReference type="InterPro" id="IPR015915">
    <property type="entry name" value="Kelch-typ_b-propeller"/>
</dbReference>
<sequence>MEWQPIVPIRGIPMAVDHEEEKLYLLTYHDDDGLEPGSIIHCLNLKTKVWDDSLHHVKSVHPFGNSAGQGKYLPPCAFVDLAFIKHRNGGKYLLIIGGYLGDPEKPNTGQYSRLNKQDCMPVIAVNISKRSWDFVHTVGTVRRRWFPAVAVISDSLYIFGGRKDVPTDAHLPGFDSLCDAEQLLESYSALTFDSASEQWIWTIQDRPFPKPPAYRNSRTPPRDPTLTHLGCPLSVP</sequence>
<dbReference type="EMBL" id="JBANRG010000060">
    <property type="protein sequence ID" value="KAK7442057.1"/>
    <property type="molecule type" value="Genomic_DNA"/>
</dbReference>